<dbReference type="PANTHER" id="PTHR42100:SF1">
    <property type="entry name" value="OXIDOREDUCTASE 178 KDA SUBUNIT, PUTATIVE (AFU_ORTHOLOGUE AFUA_8G04320)-RELATED"/>
    <property type="match status" value="1"/>
</dbReference>
<reference evidence="2" key="1">
    <citation type="journal article" date="2021" name="Nat. Commun.">
        <title>Genetic determinants of endophytism in the Arabidopsis root mycobiome.</title>
        <authorList>
            <person name="Mesny F."/>
            <person name="Miyauchi S."/>
            <person name="Thiergart T."/>
            <person name="Pickel B."/>
            <person name="Atanasova L."/>
            <person name="Karlsson M."/>
            <person name="Huettel B."/>
            <person name="Barry K.W."/>
            <person name="Haridas S."/>
            <person name="Chen C."/>
            <person name="Bauer D."/>
            <person name="Andreopoulos W."/>
            <person name="Pangilinan J."/>
            <person name="LaButti K."/>
            <person name="Riley R."/>
            <person name="Lipzen A."/>
            <person name="Clum A."/>
            <person name="Drula E."/>
            <person name="Henrissat B."/>
            <person name="Kohler A."/>
            <person name="Grigoriev I.V."/>
            <person name="Martin F.M."/>
            <person name="Hacquard S."/>
        </authorList>
    </citation>
    <scope>NUCLEOTIDE SEQUENCE</scope>
    <source>
        <strain evidence="2">MPI-SDFR-AT-0120</strain>
    </source>
</reference>
<protein>
    <recommendedName>
        <fullName evidence="4">NADH-ubiquinone oxidoreductase 17.8 kDa subunit</fullName>
    </recommendedName>
</protein>
<evidence type="ECO:0000256" key="1">
    <source>
        <dbReference type="SAM" id="MobiDB-lite"/>
    </source>
</evidence>
<organism evidence="2 3">
    <name type="scientific">Paraphoma chrysanthemicola</name>
    <dbReference type="NCBI Taxonomy" id="798071"/>
    <lineage>
        <taxon>Eukaryota</taxon>
        <taxon>Fungi</taxon>
        <taxon>Dikarya</taxon>
        <taxon>Ascomycota</taxon>
        <taxon>Pezizomycotina</taxon>
        <taxon>Dothideomycetes</taxon>
        <taxon>Pleosporomycetidae</taxon>
        <taxon>Pleosporales</taxon>
        <taxon>Pleosporineae</taxon>
        <taxon>Phaeosphaeriaceae</taxon>
        <taxon>Paraphoma</taxon>
    </lineage>
</organism>
<dbReference type="OrthoDB" id="2120038at2759"/>
<sequence>MMQSLRRTAATAARKGRTALPRQPRRYAHDEAAHGHGHAPVNEPIGIGFWGTIATIPAAWALYFVSRDSSDNAQPFLTRIINRYTETAEKWSKRNDLHVRMIEQAGEDRVLFMNTRPQEHVDMKFPEIMNVGSPYNVPAGSQNSMDKVIEKYKKLAYEDNERKLEALRNNTIKGEQAFEKIHLRKGPADSQ</sequence>
<proteinExistence type="predicted"/>
<accession>A0A8K0VRM9</accession>
<feature type="compositionally biased region" description="Low complexity" evidence="1">
    <location>
        <begin position="1"/>
        <end position="13"/>
    </location>
</feature>
<feature type="region of interest" description="Disordered" evidence="1">
    <location>
        <begin position="1"/>
        <end position="39"/>
    </location>
</feature>
<dbReference type="EMBL" id="JAGMVJ010000032">
    <property type="protein sequence ID" value="KAH7068486.1"/>
    <property type="molecule type" value="Genomic_DNA"/>
</dbReference>
<dbReference type="Proteomes" id="UP000813461">
    <property type="component" value="Unassembled WGS sequence"/>
</dbReference>
<dbReference type="GO" id="GO:0005739">
    <property type="term" value="C:mitochondrion"/>
    <property type="evidence" value="ECO:0007669"/>
    <property type="project" value="InterPro"/>
</dbReference>
<gene>
    <name evidence="2" type="ORF">FB567DRAFT_541158</name>
</gene>
<keyword evidence="3" id="KW-1185">Reference proteome</keyword>
<comment type="caution">
    <text evidence="2">The sequence shown here is derived from an EMBL/GenBank/DDBJ whole genome shotgun (WGS) entry which is preliminary data.</text>
</comment>
<evidence type="ECO:0000313" key="3">
    <source>
        <dbReference type="Proteomes" id="UP000813461"/>
    </source>
</evidence>
<dbReference type="InterPro" id="IPR034444">
    <property type="entry name" value="Nuo17.8"/>
</dbReference>
<evidence type="ECO:0000313" key="2">
    <source>
        <dbReference type="EMBL" id="KAH7068486.1"/>
    </source>
</evidence>
<evidence type="ECO:0008006" key="4">
    <source>
        <dbReference type="Google" id="ProtNLM"/>
    </source>
</evidence>
<dbReference type="AlphaFoldDB" id="A0A8K0VRM9"/>
<dbReference type="PANTHER" id="PTHR42100">
    <property type="entry name" value="OXIDOREDUCTASE 178 KDA SUBUNIT, PUTATIVE (AFU_ORTHOLOGUE AFUA_8G04320)-RELATED"/>
    <property type="match status" value="1"/>
</dbReference>
<name>A0A8K0VRM9_9PLEO</name>